<dbReference type="PANTHER" id="PTHR15749">
    <property type="entry name" value="FANCONI-ASSOCIATED NUCLEASE 1"/>
    <property type="match status" value="1"/>
</dbReference>
<evidence type="ECO:0000256" key="2">
    <source>
        <dbReference type="ARBA" id="ARBA00001936"/>
    </source>
</evidence>
<accession>A0ABY9RHI9</accession>
<comment type="similarity">
    <text evidence="4">Belongs to the FAN1 family.</text>
</comment>
<feature type="domain" description="VRR-NUC" evidence="11">
    <location>
        <begin position="455"/>
        <end position="569"/>
    </location>
</feature>
<dbReference type="Pfam" id="PF18081">
    <property type="entry name" value="FANC_SAP"/>
    <property type="match status" value="1"/>
</dbReference>
<dbReference type="InterPro" id="IPR011856">
    <property type="entry name" value="tRNA_endonuc-like_dom_sf"/>
</dbReference>
<evidence type="ECO:0000313" key="12">
    <source>
        <dbReference type="EMBL" id="WMW80130.1"/>
    </source>
</evidence>
<dbReference type="SMART" id="SM00990">
    <property type="entry name" value="VRR_NUC"/>
    <property type="match status" value="1"/>
</dbReference>
<keyword evidence="10" id="KW-0464">Manganese</keyword>
<evidence type="ECO:0000256" key="1">
    <source>
        <dbReference type="ARBA" id="ARBA00000983"/>
    </source>
</evidence>
<evidence type="ECO:0000256" key="8">
    <source>
        <dbReference type="ARBA" id="ARBA00022801"/>
    </source>
</evidence>
<reference evidence="12" key="1">
    <citation type="submission" date="2023-09" db="EMBL/GenBank/DDBJ databases">
        <title>Undibacterium sp. 20NA77.5 isolated from freshwater.</title>
        <authorList>
            <person name="Le V."/>
            <person name="Ko S.-R."/>
            <person name="Ahn C.-Y."/>
            <person name="Oh H.-M."/>
        </authorList>
    </citation>
    <scope>NUCLEOTIDE SEQUENCE</scope>
    <source>
        <strain evidence="12">20NA77.5</strain>
    </source>
</reference>
<evidence type="ECO:0000256" key="3">
    <source>
        <dbReference type="ARBA" id="ARBA00001946"/>
    </source>
</evidence>
<protein>
    <recommendedName>
        <fullName evidence="5">phosphodiesterase I</fullName>
        <ecNumber evidence="5">3.1.4.1</ecNumber>
    </recommendedName>
</protein>
<evidence type="ECO:0000256" key="5">
    <source>
        <dbReference type="ARBA" id="ARBA00012029"/>
    </source>
</evidence>
<dbReference type="InterPro" id="IPR033315">
    <property type="entry name" value="Fan1-like"/>
</dbReference>
<proteinExistence type="inferred from homology"/>
<comment type="cofactor">
    <cofactor evidence="2">
        <name>Mn(2+)</name>
        <dbReference type="ChEBI" id="CHEBI:29035"/>
    </cofactor>
</comment>
<dbReference type="SUPFAM" id="SSF48452">
    <property type="entry name" value="TPR-like"/>
    <property type="match status" value="1"/>
</dbReference>
<dbReference type="PANTHER" id="PTHR15749:SF4">
    <property type="entry name" value="FANCONI-ASSOCIATED NUCLEASE 1"/>
    <property type="match status" value="1"/>
</dbReference>
<dbReference type="InterPro" id="IPR014883">
    <property type="entry name" value="VRR_NUC"/>
</dbReference>
<dbReference type="Proteomes" id="UP001181355">
    <property type="component" value="Chromosome"/>
</dbReference>
<dbReference type="InterPro" id="IPR040603">
    <property type="entry name" value="FAN1_SAP_bact"/>
</dbReference>
<keyword evidence="6" id="KW-0540">Nuclease</keyword>
<evidence type="ECO:0000259" key="11">
    <source>
        <dbReference type="SMART" id="SM00990"/>
    </source>
</evidence>
<dbReference type="Pfam" id="PF21315">
    <property type="entry name" value="FAN1_HTH"/>
    <property type="match status" value="1"/>
</dbReference>
<evidence type="ECO:0000256" key="9">
    <source>
        <dbReference type="ARBA" id="ARBA00022842"/>
    </source>
</evidence>
<dbReference type="EMBL" id="CP133720">
    <property type="protein sequence ID" value="WMW80130.1"/>
    <property type="molecule type" value="Genomic_DNA"/>
</dbReference>
<keyword evidence="7" id="KW-0479">Metal-binding</keyword>
<organism evidence="12 13">
    <name type="scientific">Undibacterium cyanobacteriorum</name>
    <dbReference type="NCBI Taxonomy" id="3073561"/>
    <lineage>
        <taxon>Bacteria</taxon>
        <taxon>Pseudomonadati</taxon>
        <taxon>Pseudomonadota</taxon>
        <taxon>Betaproteobacteria</taxon>
        <taxon>Burkholderiales</taxon>
        <taxon>Oxalobacteraceae</taxon>
        <taxon>Undibacterium</taxon>
    </lineage>
</organism>
<dbReference type="RefSeq" id="WP_309481623.1">
    <property type="nucleotide sequence ID" value="NZ_CP133720.1"/>
</dbReference>
<evidence type="ECO:0000256" key="6">
    <source>
        <dbReference type="ARBA" id="ARBA00022722"/>
    </source>
</evidence>
<comment type="cofactor">
    <cofactor evidence="3">
        <name>Mg(2+)</name>
        <dbReference type="ChEBI" id="CHEBI:18420"/>
    </cofactor>
</comment>
<dbReference type="InterPro" id="IPR049125">
    <property type="entry name" value="FAN1-like_WH"/>
</dbReference>
<evidence type="ECO:0000313" key="13">
    <source>
        <dbReference type="Proteomes" id="UP001181355"/>
    </source>
</evidence>
<evidence type="ECO:0000256" key="4">
    <source>
        <dbReference type="ARBA" id="ARBA00005533"/>
    </source>
</evidence>
<keyword evidence="9" id="KW-0460">Magnesium</keyword>
<keyword evidence="13" id="KW-1185">Reference proteome</keyword>
<gene>
    <name evidence="12" type="ORF">RF679_15975</name>
</gene>
<comment type="catalytic activity">
    <reaction evidence="1">
        <text>Hydrolytically removes 5'-nucleotides successively from the 3'-hydroxy termini of 3'-hydroxy-terminated oligonucleotides.</text>
        <dbReference type="EC" id="3.1.4.1"/>
    </reaction>
</comment>
<evidence type="ECO:0000256" key="10">
    <source>
        <dbReference type="ARBA" id="ARBA00023211"/>
    </source>
</evidence>
<dbReference type="EC" id="3.1.4.1" evidence="5"/>
<dbReference type="Pfam" id="PF08774">
    <property type="entry name" value="VRR_NUC"/>
    <property type="match status" value="1"/>
</dbReference>
<dbReference type="Gene3D" id="3.40.1350.10">
    <property type="match status" value="1"/>
</dbReference>
<dbReference type="InterPro" id="IPR011990">
    <property type="entry name" value="TPR-like_helical_dom_sf"/>
</dbReference>
<keyword evidence="8" id="KW-0378">Hydrolase</keyword>
<sequence length="574" mass="67402">MPLVTEVKDLPVLHPFYYLDNFELVLDWVRTRYDDLLQEHERQFIREFFQLPQTSRALFVRMVMRKGEFFRASKLQYEEIGDARLAVQALLELSWVEQDPVMDLDEVFDILAKPEIASAFKLSAAQRQWKKADLLECLLQQKLEHSSEATQEASTANPSQRRYSEWWPESEDLVWRIAVKDICQRFRLMFFGNSHQDWSEFVLSDLGIYEYETIDFSPESRGFQTRRDVDDYEALQSCREAYEVADSVAAMEAVLARVEQLALNNVWIEHRRQKLYFHMGQQAEKWQEWPLALRLYSASRYLGARQRRIRVLEKMGDSAAALELLNRALAAPESEAELQQLQRSAPRLNRKLGHQKPAVIARQEVKTLHLCLPQPQEAISVEYVVRDHLHQDEAPVFYVENTLFNSLLGLLCWPAVFKALPGAFFHPFHRAPVDFSSEDFVPRRAEDFAQCLAMLDSDAYKQQIRETYRLKYGKQSPFVFWDYLDEALLETALQCIPARDLRYWFQRILADIKANRSGFPDLIQFFPGQQSYQLIEVKGPGDRLQDNQLRLIDYCHQHQLPISVCYLQWQEAKL</sequence>
<name>A0ABY9RHI9_9BURK</name>
<evidence type="ECO:0000256" key="7">
    <source>
        <dbReference type="ARBA" id="ARBA00022723"/>
    </source>
</evidence>